<name>A0A6J4KC74_9BACT</name>
<feature type="transmembrane region" description="Helical" evidence="2">
    <location>
        <begin position="48"/>
        <end position="66"/>
    </location>
</feature>
<reference evidence="3" key="1">
    <citation type="submission" date="2020-02" db="EMBL/GenBank/DDBJ databases">
        <authorList>
            <person name="Meier V. D."/>
        </authorList>
    </citation>
    <scope>NUCLEOTIDE SEQUENCE</scope>
    <source>
        <strain evidence="3">AVDCRST_MAG40</strain>
    </source>
</reference>
<keyword evidence="2" id="KW-0472">Membrane</keyword>
<dbReference type="EMBL" id="CADCTX010000116">
    <property type="protein sequence ID" value="CAA9301769.1"/>
    <property type="molecule type" value="Genomic_DNA"/>
</dbReference>
<feature type="transmembrane region" description="Helical" evidence="2">
    <location>
        <begin position="86"/>
        <end position="104"/>
    </location>
</feature>
<keyword evidence="2" id="KW-1133">Transmembrane helix</keyword>
<sequence>MTETEHATHQDQPSAEGRRHPTPPSHSIAGVREADLEPYIGLRYLSKLFKLMAVILILLLVAEVVIGFREQGTGAIPTLLAEGSRLVVFAGLLWGAGDLAILLIDTGHDVRATRILIARQLAHHMTAHHQAGERAAESGEV</sequence>
<organism evidence="3">
    <name type="scientific">uncultured Gemmatimonadaceae bacterium</name>
    <dbReference type="NCBI Taxonomy" id="246130"/>
    <lineage>
        <taxon>Bacteria</taxon>
        <taxon>Pseudomonadati</taxon>
        <taxon>Gemmatimonadota</taxon>
        <taxon>Gemmatimonadia</taxon>
        <taxon>Gemmatimonadales</taxon>
        <taxon>Gemmatimonadaceae</taxon>
        <taxon>environmental samples</taxon>
    </lineage>
</organism>
<evidence type="ECO:0000256" key="2">
    <source>
        <dbReference type="SAM" id="Phobius"/>
    </source>
</evidence>
<proteinExistence type="predicted"/>
<evidence type="ECO:0000313" key="3">
    <source>
        <dbReference type="EMBL" id="CAA9301769.1"/>
    </source>
</evidence>
<accession>A0A6J4KC74</accession>
<feature type="region of interest" description="Disordered" evidence="1">
    <location>
        <begin position="1"/>
        <end position="28"/>
    </location>
</feature>
<evidence type="ECO:0000256" key="1">
    <source>
        <dbReference type="SAM" id="MobiDB-lite"/>
    </source>
</evidence>
<keyword evidence="2" id="KW-0812">Transmembrane</keyword>
<dbReference type="AlphaFoldDB" id="A0A6J4KC74"/>
<gene>
    <name evidence="3" type="ORF">AVDCRST_MAG40-402</name>
</gene>
<protein>
    <submittedName>
        <fullName evidence="3">Uncharacterized protein</fullName>
    </submittedName>
</protein>